<accession>A0A858BXV3</accession>
<reference evidence="2 3" key="1">
    <citation type="submission" date="2020-02" db="EMBL/GenBank/DDBJ databases">
        <authorList>
            <person name="Kim Y.B."/>
            <person name="Roh S.W."/>
        </authorList>
    </citation>
    <scope>NUCLEOTIDE SEQUENCE [LARGE SCALE GENOMIC DNA]</scope>
    <source>
        <strain evidence="2 3">DSM 103574</strain>
    </source>
</reference>
<organism evidence="2 3">
    <name type="scientific">Aminipila butyrica</name>
    <dbReference type="NCBI Taxonomy" id="433296"/>
    <lineage>
        <taxon>Bacteria</taxon>
        <taxon>Bacillati</taxon>
        <taxon>Bacillota</taxon>
        <taxon>Clostridia</taxon>
        <taxon>Peptostreptococcales</taxon>
        <taxon>Anaerovoracaceae</taxon>
        <taxon>Aminipila</taxon>
    </lineage>
</organism>
<dbReference type="Proteomes" id="UP000466848">
    <property type="component" value="Chromosome"/>
</dbReference>
<feature type="transmembrane region" description="Helical" evidence="1">
    <location>
        <begin position="55"/>
        <end position="78"/>
    </location>
</feature>
<dbReference type="RefSeq" id="WP_163067510.1">
    <property type="nucleotide sequence ID" value="NZ_CP048649.1"/>
</dbReference>
<evidence type="ECO:0000256" key="1">
    <source>
        <dbReference type="SAM" id="Phobius"/>
    </source>
</evidence>
<dbReference type="AlphaFoldDB" id="A0A858BXV3"/>
<keyword evidence="1" id="KW-1133">Transmembrane helix</keyword>
<keyword evidence="1" id="KW-0472">Membrane</keyword>
<keyword evidence="1" id="KW-0812">Transmembrane</keyword>
<dbReference type="KEGG" id="abut:Ami103574_13655"/>
<sequence length="143" mass="16081">MEEKKYFYADVWGDTVDIRHLAIAAVIGIVVSLTLFSTAWHFMQTSLDGVAPNLIKAYALLVGILGSLISAAISAKLFKPKRILNEKHFAEEDQLQVLEELGLDRDKEREYLQKAESCIVEEMKSLKIYELFAGESQSGKEDV</sequence>
<feature type="transmembrane region" description="Helical" evidence="1">
    <location>
        <begin position="21"/>
        <end position="43"/>
    </location>
</feature>
<keyword evidence="3" id="KW-1185">Reference proteome</keyword>
<name>A0A858BXV3_9FIRM</name>
<gene>
    <name evidence="2" type="ORF">Ami103574_13655</name>
</gene>
<protein>
    <submittedName>
        <fullName evidence="2">Uncharacterized protein</fullName>
    </submittedName>
</protein>
<proteinExistence type="predicted"/>
<evidence type="ECO:0000313" key="3">
    <source>
        <dbReference type="Proteomes" id="UP000466848"/>
    </source>
</evidence>
<dbReference type="EMBL" id="CP048649">
    <property type="protein sequence ID" value="QIB70272.1"/>
    <property type="molecule type" value="Genomic_DNA"/>
</dbReference>
<evidence type="ECO:0000313" key="2">
    <source>
        <dbReference type="EMBL" id="QIB70272.1"/>
    </source>
</evidence>